<dbReference type="EMBL" id="JACEFO010001767">
    <property type="protein sequence ID" value="KAF8706354.1"/>
    <property type="molecule type" value="Genomic_DNA"/>
</dbReference>
<keyword evidence="8" id="KW-1185">Reference proteome</keyword>
<evidence type="ECO:0000313" key="7">
    <source>
        <dbReference type="EMBL" id="KAF8706354.1"/>
    </source>
</evidence>
<feature type="region of interest" description="Disordered" evidence="5">
    <location>
        <begin position="80"/>
        <end position="103"/>
    </location>
</feature>
<comment type="caution">
    <text evidence="7">The sequence shown here is derived from an EMBL/GenBank/DDBJ whole genome shotgun (WGS) entry which is preliminary data.</text>
</comment>
<dbReference type="Pfam" id="PF14368">
    <property type="entry name" value="LTP_2"/>
    <property type="match status" value="1"/>
</dbReference>
<keyword evidence="3" id="KW-1015">Disulfide bond</keyword>
<accession>A0A835BQR6</accession>
<dbReference type="InterPro" id="IPR043325">
    <property type="entry name" value="LTSS"/>
</dbReference>
<dbReference type="AlphaFoldDB" id="A0A835BQR6"/>
<evidence type="ECO:0000256" key="5">
    <source>
        <dbReference type="SAM" id="MobiDB-lite"/>
    </source>
</evidence>
<feature type="compositionally biased region" description="Pro residues" evidence="5">
    <location>
        <begin position="92"/>
        <end position="101"/>
    </location>
</feature>
<name>A0A835BQR6_9POAL</name>
<evidence type="ECO:0000256" key="4">
    <source>
        <dbReference type="ARBA" id="ARBA00023180"/>
    </source>
</evidence>
<dbReference type="SUPFAM" id="SSF47699">
    <property type="entry name" value="Bifunctional inhibitor/lipid-transfer protein/seed storage 2S albumin"/>
    <property type="match status" value="1"/>
</dbReference>
<evidence type="ECO:0000259" key="6">
    <source>
        <dbReference type="Pfam" id="PF14368"/>
    </source>
</evidence>
<feature type="domain" description="Bifunctional inhibitor/plant lipid transfer protein/seed storage helical" evidence="6">
    <location>
        <begin position="124"/>
        <end position="224"/>
    </location>
</feature>
<dbReference type="Proteomes" id="UP000636709">
    <property type="component" value="Unassembled WGS sequence"/>
</dbReference>
<dbReference type="PANTHER" id="PTHR33044">
    <property type="entry name" value="BIFUNCTIONAL INHIBITOR/LIPID-TRANSFER PROTEIN/SEED STORAGE 2S ALBUMIN SUPERFAMILY PROTEIN-RELATED"/>
    <property type="match status" value="1"/>
</dbReference>
<dbReference type="Gene3D" id="1.10.110.10">
    <property type="entry name" value="Plant lipid-transfer and hydrophobic proteins"/>
    <property type="match status" value="1"/>
</dbReference>
<gene>
    <name evidence="7" type="ORF">HU200_030616</name>
</gene>
<dbReference type="CDD" id="cd00010">
    <property type="entry name" value="AAI_LTSS"/>
    <property type="match status" value="1"/>
</dbReference>
<reference evidence="7" key="1">
    <citation type="submission" date="2020-07" db="EMBL/GenBank/DDBJ databases">
        <title>Genome sequence and genetic diversity analysis of an under-domesticated orphan crop, white fonio (Digitaria exilis).</title>
        <authorList>
            <person name="Bennetzen J.L."/>
            <person name="Chen S."/>
            <person name="Ma X."/>
            <person name="Wang X."/>
            <person name="Yssel A.E.J."/>
            <person name="Chaluvadi S.R."/>
            <person name="Johnson M."/>
            <person name="Gangashetty P."/>
            <person name="Hamidou F."/>
            <person name="Sanogo M.D."/>
            <person name="Zwaenepoel A."/>
            <person name="Wallace J."/>
            <person name="Van De Peer Y."/>
            <person name="Van Deynze A."/>
        </authorList>
    </citation>
    <scope>NUCLEOTIDE SEQUENCE</scope>
    <source>
        <tissue evidence="7">Leaves</tissue>
    </source>
</reference>
<keyword evidence="2" id="KW-0732">Signal</keyword>
<sequence>MVLTTTAASSSSTSGEASSEEVVDTVWYPGRRRPRSRRPAPAAARPPPPPPVPAAPATKPARGTILLPCNQSDVPILLGPLQGNPPDCLPTTAPPPPPSPPAVRRRPPCAWVCPPPPHNPKQPAAAAASTATECVAPLATLMTCGPFLTGAADSSEAPTPSSQCCTGLGSFLNLSRSASGGDSNLLRCLCPVILGDVNRVLPRPIDPVRLMYLPIACGVVLPPQILYICFTGQQQTPPPFVGRIPDVWGKPSPAGKSVTVLIRSSIC</sequence>
<proteinExistence type="inferred from homology"/>
<organism evidence="7 8">
    <name type="scientific">Digitaria exilis</name>
    <dbReference type="NCBI Taxonomy" id="1010633"/>
    <lineage>
        <taxon>Eukaryota</taxon>
        <taxon>Viridiplantae</taxon>
        <taxon>Streptophyta</taxon>
        <taxon>Embryophyta</taxon>
        <taxon>Tracheophyta</taxon>
        <taxon>Spermatophyta</taxon>
        <taxon>Magnoliopsida</taxon>
        <taxon>Liliopsida</taxon>
        <taxon>Poales</taxon>
        <taxon>Poaceae</taxon>
        <taxon>PACMAD clade</taxon>
        <taxon>Panicoideae</taxon>
        <taxon>Panicodae</taxon>
        <taxon>Paniceae</taxon>
        <taxon>Anthephorinae</taxon>
        <taxon>Digitaria</taxon>
    </lineage>
</organism>
<feature type="compositionally biased region" description="Pro residues" evidence="5">
    <location>
        <begin position="44"/>
        <end position="54"/>
    </location>
</feature>
<dbReference type="InterPro" id="IPR036312">
    <property type="entry name" value="Bifun_inhib/LTP/seed_sf"/>
</dbReference>
<evidence type="ECO:0000256" key="2">
    <source>
        <dbReference type="ARBA" id="ARBA00022729"/>
    </source>
</evidence>
<evidence type="ECO:0000256" key="1">
    <source>
        <dbReference type="ARBA" id="ARBA00009748"/>
    </source>
</evidence>
<keyword evidence="4" id="KW-0325">Glycoprotein</keyword>
<comment type="similarity">
    <text evidence="1">Belongs to the plant LTP family.</text>
</comment>
<dbReference type="InterPro" id="IPR016140">
    <property type="entry name" value="Bifunc_inhib/LTP/seed_store"/>
</dbReference>
<evidence type="ECO:0000256" key="3">
    <source>
        <dbReference type="ARBA" id="ARBA00023157"/>
    </source>
</evidence>
<feature type="compositionally biased region" description="Low complexity" evidence="5">
    <location>
        <begin position="1"/>
        <end position="17"/>
    </location>
</feature>
<feature type="region of interest" description="Disordered" evidence="5">
    <location>
        <begin position="1"/>
        <end position="65"/>
    </location>
</feature>
<evidence type="ECO:0000313" key="8">
    <source>
        <dbReference type="Proteomes" id="UP000636709"/>
    </source>
</evidence>
<protein>
    <recommendedName>
        <fullName evidence="6">Bifunctional inhibitor/plant lipid transfer protein/seed storage helical domain-containing protein</fullName>
    </recommendedName>
</protein>